<dbReference type="RefSeq" id="WP_130064896.1">
    <property type="nucleotide sequence ID" value="NZ_DAWEKN010000006.1"/>
</dbReference>
<protein>
    <submittedName>
        <fullName evidence="4">BamA/TamA family outer membrane protein</fullName>
    </submittedName>
</protein>
<dbReference type="Pfam" id="PF01103">
    <property type="entry name" value="Omp85"/>
    <property type="match status" value="1"/>
</dbReference>
<dbReference type="Proteomes" id="UP000322940">
    <property type="component" value="Unassembled WGS sequence"/>
</dbReference>
<dbReference type="AlphaFoldDB" id="A0A5B3H0I1"/>
<evidence type="ECO:0000313" key="5">
    <source>
        <dbReference type="Proteomes" id="UP000322940"/>
    </source>
</evidence>
<dbReference type="EMBL" id="VVXH01000005">
    <property type="protein sequence ID" value="KAA2379310.1"/>
    <property type="molecule type" value="Genomic_DNA"/>
</dbReference>
<proteinExistence type="predicted"/>
<comment type="caution">
    <text evidence="4">The sequence shown here is derived from an EMBL/GenBank/DDBJ whole genome shotgun (WGS) entry which is preliminary data.</text>
</comment>
<keyword evidence="2" id="KW-0472">Membrane</keyword>
<dbReference type="GO" id="GO:0019867">
    <property type="term" value="C:outer membrane"/>
    <property type="evidence" value="ECO:0007669"/>
    <property type="project" value="InterPro"/>
</dbReference>
<reference evidence="4 5" key="1">
    <citation type="journal article" date="2019" name="Nat. Med.">
        <title>A library of human gut bacterial isolates paired with longitudinal multiomics data enables mechanistic microbiome research.</title>
        <authorList>
            <person name="Poyet M."/>
            <person name="Groussin M."/>
            <person name="Gibbons S.M."/>
            <person name="Avila-Pacheco J."/>
            <person name="Jiang X."/>
            <person name="Kearney S.M."/>
            <person name="Perrotta A.R."/>
            <person name="Berdy B."/>
            <person name="Zhao S."/>
            <person name="Lieberman T.D."/>
            <person name="Swanson P.K."/>
            <person name="Smith M."/>
            <person name="Roesemann S."/>
            <person name="Alexander J.E."/>
            <person name="Rich S.A."/>
            <person name="Livny J."/>
            <person name="Vlamakis H."/>
            <person name="Clish C."/>
            <person name="Bullock K."/>
            <person name="Deik A."/>
            <person name="Scott J."/>
            <person name="Pierce K.A."/>
            <person name="Xavier R.J."/>
            <person name="Alm E.J."/>
        </authorList>
    </citation>
    <scope>NUCLEOTIDE SEQUENCE [LARGE SCALE GENOMIC DNA]</scope>
    <source>
        <strain evidence="4 5">BIOML-A266</strain>
    </source>
</reference>
<evidence type="ECO:0000256" key="2">
    <source>
        <dbReference type="ARBA" id="ARBA00023136"/>
    </source>
</evidence>
<accession>A0A5B3H0I1</accession>
<name>A0A5B3H0I1_9BACT</name>
<evidence type="ECO:0000256" key="1">
    <source>
        <dbReference type="ARBA" id="ARBA00004370"/>
    </source>
</evidence>
<sequence length="406" mass="46357">MLRRIAVVCFVLGFVLHGRAQEQEVYINGSDTLHYTYTPLPGQEEEPQAEKRPPFLRRVVKYFEGSTTDRTFEKKIDFTFAGGPSYSKNTSLGIGLLAAGLYRIDRTDSVTAPSDISIFANVSISGFYALGVTGNNIFARNSKRIDYTVMFASAPRDMWGIGYHDGRYNEEGSYNEKRYLVKGRYLHRVLPSTYVGGILSFEHTQGKKFDARSEGYLQEYGQKTHYTATGIGAILEYDSRDFIPNPYRGIYVSLEETFYAKGLGNCGKSLWRTTFTADWYRQVWKGGLIATDLYAEFNSEGTPWPMLARMGGSQRMRGYYQGRYTDNDMITFQVELRQRIWRRIGCTVWGGAGNVFNSLDRFDWSETLPNYGVGLRWELKKRVNVRLDYGFGKKTSGFLLSLNEAF</sequence>
<organism evidence="4 5">
    <name type="scientific">Alistipes onderdonkii</name>
    <dbReference type="NCBI Taxonomy" id="328813"/>
    <lineage>
        <taxon>Bacteria</taxon>
        <taxon>Pseudomonadati</taxon>
        <taxon>Bacteroidota</taxon>
        <taxon>Bacteroidia</taxon>
        <taxon>Bacteroidales</taxon>
        <taxon>Rikenellaceae</taxon>
        <taxon>Alistipes</taxon>
    </lineage>
</organism>
<gene>
    <name evidence="4" type="ORF">F2Y10_06605</name>
</gene>
<evidence type="ECO:0000313" key="4">
    <source>
        <dbReference type="EMBL" id="KAA2379310.1"/>
    </source>
</evidence>
<feature type="domain" description="Bacterial surface antigen (D15)" evidence="3">
    <location>
        <begin position="141"/>
        <end position="401"/>
    </location>
</feature>
<comment type="subcellular location">
    <subcellularLocation>
        <location evidence="1">Membrane</location>
    </subcellularLocation>
</comment>
<evidence type="ECO:0000259" key="3">
    <source>
        <dbReference type="Pfam" id="PF01103"/>
    </source>
</evidence>
<dbReference type="Gene3D" id="2.40.160.50">
    <property type="entry name" value="membrane protein fhac: a member of the omp85/tpsb transporter family"/>
    <property type="match status" value="1"/>
</dbReference>
<dbReference type="InterPro" id="IPR000184">
    <property type="entry name" value="Bac_surfAg_D15"/>
</dbReference>